<evidence type="ECO:0000313" key="3">
    <source>
        <dbReference type="EMBL" id="KAA8821767.1"/>
    </source>
</evidence>
<dbReference type="Pfam" id="PF09704">
    <property type="entry name" value="Cas_Cas5d"/>
    <property type="match status" value="1"/>
</dbReference>
<dbReference type="InterPro" id="IPR013422">
    <property type="entry name" value="CRISPR-assoc_prot_Cas5_N"/>
</dbReference>
<dbReference type="GO" id="GO:0051607">
    <property type="term" value="P:defense response to virus"/>
    <property type="evidence" value="ECO:0007669"/>
    <property type="project" value="UniProtKB-KW"/>
</dbReference>
<dbReference type="NCBIfam" id="TIGR02593">
    <property type="entry name" value="CRISPR_cas5"/>
    <property type="match status" value="1"/>
</dbReference>
<evidence type="ECO:0000256" key="1">
    <source>
        <dbReference type="ARBA" id="ARBA00023118"/>
    </source>
</evidence>
<dbReference type="EMBL" id="RZOA01000025">
    <property type="protein sequence ID" value="KAA8821767.1"/>
    <property type="molecule type" value="Genomic_DNA"/>
</dbReference>
<dbReference type="GO" id="GO:0003723">
    <property type="term" value="F:RNA binding"/>
    <property type="evidence" value="ECO:0007669"/>
    <property type="project" value="InterPro"/>
</dbReference>
<proteinExistence type="predicted"/>
<keyword evidence="5" id="KW-1185">Reference proteome</keyword>
<protein>
    <submittedName>
        <fullName evidence="3">Type I-E CRISPR-associated protein Cas5/CasD</fullName>
    </submittedName>
</protein>
<dbReference type="OrthoDB" id="3189549at2"/>
<evidence type="ECO:0000313" key="4">
    <source>
        <dbReference type="Proteomes" id="UP000345527"/>
    </source>
</evidence>
<comment type="caution">
    <text evidence="3">The sequence shown here is derived from an EMBL/GenBank/DDBJ whole genome shotgun (WGS) entry which is preliminary data.</text>
</comment>
<dbReference type="AlphaFoldDB" id="A0A5J5DSL6"/>
<dbReference type="Proteomes" id="UP000345527">
    <property type="component" value="Unassembled WGS sequence"/>
</dbReference>
<dbReference type="Gene3D" id="3.30.70.2660">
    <property type="match status" value="1"/>
</dbReference>
<evidence type="ECO:0000313" key="2">
    <source>
        <dbReference type="EMBL" id="KAA8816709.1"/>
    </source>
</evidence>
<reference evidence="4 5" key="1">
    <citation type="journal article" date="2019" name="Syst. Appl. Microbiol.">
        <title>Characterization of Bifidobacterium species in feaces of the Egyptian fruit bat: Description of B. vespertilionis sp. nov. and B. rousetti sp. nov.</title>
        <authorList>
            <person name="Modesto M."/>
            <person name="Satti M."/>
            <person name="Watanabe K."/>
            <person name="Puglisi E."/>
            <person name="Morelli L."/>
            <person name="Huang C.-H."/>
            <person name="Liou J.-S."/>
            <person name="Miyashita M."/>
            <person name="Tamura T."/>
            <person name="Saito S."/>
            <person name="Mori K."/>
            <person name="Huang L."/>
            <person name="Sciavilla P."/>
            <person name="Sandri C."/>
            <person name="Spiezio C."/>
            <person name="Vitali F."/>
            <person name="Cavalieri D."/>
            <person name="Perpetuini G."/>
            <person name="Tofalo R."/>
            <person name="Bonetti A."/>
            <person name="Arita M."/>
            <person name="Mattarelli P."/>
        </authorList>
    </citation>
    <scope>NUCLEOTIDE SEQUENCE [LARGE SCALE GENOMIC DNA]</scope>
    <source>
        <strain evidence="2 5">RST16</strain>
        <strain evidence="3 4">RST8</strain>
    </source>
</reference>
<evidence type="ECO:0000313" key="5">
    <source>
        <dbReference type="Proteomes" id="UP000374630"/>
    </source>
</evidence>
<keyword evidence="1" id="KW-0051">Antiviral defense</keyword>
<dbReference type="InterPro" id="IPR010147">
    <property type="entry name" value="CRISPR-assoc_prot_CasD"/>
</dbReference>
<dbReference type="Proteomes" id="UP000374630">
    <property type="component" value="Unassembled WGS sequence"/>
</dbReference>
<name>A0A5J5DSL6_9BIFI</name>
<dbReference type="InterPro" id="IPR021124">
    <property type="entry name" value="CRISPR-assoc_prot_Cas5"/>
</dbReference>
<dbReference type="GO" id="GO:0043571">
    <property type="term" value="P:maintenance of CRISPR repeat elements"/>
    <property type="evidence" value="ECO:0007669"/>
    <property type="project" value="InterPro"/>
</dbReference>
<sequence length="271" mass="30241">MPVLLIRLAAPMQSWGSESRFTRRTTESMPTKSGVIGMIAAALGMPRDASLERFRDLRFGVRVDQPGTLLADYHTVENPTVVDKQLKMTVSRRYYLQDAVFLAGLESANGRNLESYREALQSPYYPLFLGRRSCPPDGPLQTWMSDEPLENALSHAPWRAAEWYQRKALRDADVFPEQCFAQIVVEPKPDVRQDSAFVDTLADGPLSFDPRHRQWENRRFVRLPGGIAPTPTVKNAPNPPAFDGDAIFSAVASAADNTDEPHVNGPQGEES</sequence>
<accession>A0A5J5DSL6</accession>
<organism evidence="3 4">
    <name type="scientific">Bifidobacterium vespertilionis</name>
    <dbReference type="NCBI Taxonomy" id="2562524"/>
    <lineage>
        <taxon>Bacteria</taxon>
        <taxon>Bacillati</taxon>
        <taxon>Actinomycetota</taxon>
        <taxon>Actinomycetes</taxon>
        <taxon>Bifidobacteriales</taxon>
        <taxon>Bifidobacteriaceae</taxon>
        <taxon>Bifidobacterium</taxon>
    </lineage>
</organism>
<dbReference type="CDD" id="cd09756">
    <property type="entry name" value="Cas5_I-E"/>
    <property type="match status" value="1"/>
</dbReference>
<dbReference type="RefSeq" id="WP_150354836.1">
    <property type="nucleotide sequence ID" value="NZ_RZNZ01000021.1"/>
</dbReference>
<gene>
    <name evidence="3" type="primary">cas5e</name>
    <name evidence="3" type="ORF">EM848_10265</name>
    <name evidence="2" type="ORF">EMO90_11390</name>
</gene>
<dbReference type="NCBIfam" id="TIGR01868">
    <property type="entry name" value="casD_Cas5e"/>
    <property type="match status" value="1"/>
</dbReference>
<dbReference type="EMBL" id="RZNZ01000021">
    <property type="protein sequence ID" value="KAA8816709.1"/>
    <property type="molecule type" value="Genomic_DNA"/>
</dbReference>